<keyword evidence="2" id="KW-1185">Reference proteome</keyword>
<evidence type="ECO:0000313" key="2">
    <source>
        <dbReference type="Proteomes" id="UP000038647"/>
    </source>
</evidence>
<dbReference type="Proteomes" id="UP000038647">
    <property type="component" value="Unassembled WGS sequence"/>
</dbReference>
<evidence type="ECO:0000313" key="1">
    <source>
        <dbReference type="EMBL" id="CNK49119.1"/>
    </source>
</evidence>
<reference evidence="1 2" key="1">
    <citation type="submission" date="2015-03" db="EMBL/GenBank/DDBJ databases">
        <authorList>
            <consortium name="Pathogen Informatics"/>
            <person name="Murphy D."/>
        </authorList>
    </citation>
    <scope>NUCLEOTIDE SEQUENCE [LARGE SCALE GENOMIC DNA]</scope>
    <source>
        <strain evidence="1 2">IP08791</strain>
    </source>
</reference>
<dbReference type="EMBL" id="CQEH01000001">
    <property type="protein sequence ID" value="CNK49119.1"/>
    <property type="molecule type" value="Genomic_DNA"/>
</dbReference>
<comment type="caution">
    <text evidence="1">The sequence shown here is derived from an EMBL/GenBank/DDBJ whole genome shotgun (WGS) entry which is preliminary data.</text>
</comment>
<proteinExistence type="predicted"/>
<accession>A0ABP1YL01</accession>
<gene>
    <name evidence="1" type="ORF">ERS137966_00406</name>
</gene>
<organism evidence="1 2">
    <name type="scientific">Yersinia aldovae</name>
    <dbReference type="NCBI Taxonomy" id="29483"/>
    <lineage>
        <taxon>Bacteria</taxon>
        <taxon>Pseudomonadati</taxon>
        <taxon>Pseudomonadota</taxon>
        <taxon>Gammaproteobacteria</taxon>
        <taxon>Enterobacterales</taxon>
        <taxon>Yersiniaceae</taxon>
        <taxon>Yersinia</taxon>
    </lineage>
</organism>
<protein>
    <submittedName>
        <fullName evidence="1">Regulatory prophage protein</fullName>
    </submittedName>
</protein>
<name>A0ABP1YL01_YERAL</name>
<sequence>MRGMGFDVAKKFARWLDKLEIDGLIHIDGENICPNSLSNTARN</sequence>